<dbReference type="AlphaFoldDB" id="A0A3M7TAQ2"/>
<keyword evidence="1" id="KW-0812">Transmembrane</keyword>
<reference evidence="2 3" key="1">
    <citation type="journal article" date="2018" name="Sci. Rep.">
        <title>Genomic signatures of local adaptation to the degree of environmental predictability in rotifers.</title>
        <authorList>
            <person name="Franch-Gras L."/>
            <person name="Hahn C."/>
            <person name="Garcia-Roger E.M."/>
            <person name="Carmona M.J."/>
            <person name="Serra M."/>
            <person name="Gomez A."/>
        </authorList>
    </citation>
    <scope>NUCLEOTIDE SEQUENCE [LARGE SCALE GENOMIC DNA]</scope>
    <source>
        <strain evidence="2">HYR1</strain>
    </source>
</reference>
<evidence type="ECO:0000256" key="1">
    <source>
        <dbReference type="SAM" id="Phobius"/>
    </source>
</evidence>
<comment type="caution">
    <text evidence="2">The sequence shown here is derived from an EMBL/GenBank/DDBJ whole genome shotgun (WGS) entry which is preliminary data.</text>
</comment>
<gene>
    <name evidence="2" type="ORF">BpHYR1_034889</name>
</gene>
<proteinExistence type="predicted"/>
<sequence>MKLEGIERDENVIICSQIFGVCKKKGQEKRKNKLILFVIFFYALIFTKYFKLGKTYDRKRQKEMFISPNEKSNKNIY</sequence>
<protein>
    <recommendedName>
        <fullName evidence="4">Transmembrane protein</fullName>
    </recommendedName>
</protein>
<name>A0A3M7TAQ2_BRAPC</name>
<keyword evidence="1" id="KW-1133">Transmembrane helix</keyword>
<keyword evidence="1" id="KW-0472">Membrane</keyword>
<keyword evidence="3" id="KW-1185">Reference proteome</keyword>
<accession>A0A3M7TAQ2</accession>
<evidence type="ECO:0000313" key="3">
    <source>
        <dbReference type="Proteomes" id="UP000276133"/>
    </source>
</evidence>
<dbReference type="EMBL" id="REGN01000011">
    <property type="protein sequence ID" value="RNA45166.1"/>
    <property type="molecule type" value="Genomic_DNA"/>
</dbReference>
<organism evidence="2 3">
    <name type="scientific">Brachionus plicatilis</name>
    <name type="common">Marine rotifer</name>
    <name type="synonym">Brachionus muelleri</name>
    <dbReference type="NCBI Taxonomy" id="10195"/>
    <lineage>
        <taxon>Eukaryota</taxon>
        <taxon>Metazoa</taxon>
        <taxon>Spiralia</taxon>
        <taxon>Gnathifera</taxon>
        <taxon>Rotifera</taxon>
        <taxon>Eurotatoria</taxon>
        <taxon>Monogononta</taxon>
        <taxon>Pseudotrocha</taxon>
        <taxon>Ploima</taxon>
        <taxon>Brachionidae</taxon>
        <taxon>Brachionus</taxon>
    </lineage>
</organism>
<evidence type="ECO:0008006" key="4">
    <source>
        <dbReference type="Google" id="ProtNLM"/>
    </source>
</evidence>
<feature type="transmembrane region" description="Helical" evidence="1">
    <location>
        <begin position="34"/>
        <end position="52"/>
    </location>
</feature>
<dbReference type="Proteomes" id="UP000276133">
    <property type="component" value="Unassembled WGS sequence"/>
</dbReference>
<evidence type="ECO:0000313" key="2">
    <source>
        <dbReference type="EMBL" id="RNA45166.1"/>
    </source>
</evidence>